<dbReference type="OrthoDB" id="4023585at2759"/>
<dbReference type="STRING" id="1081104.A0A168EA89"/>
<dbReference type="RefSeq" id="XP_018708526.1">
    <property type="nucleotide sequence ID" value="XM_018844076.1"/>
</dbReference>
<feature type="region of interest" description="Disordered" evidence="1">
    <location>
        <begin position="71"/>
        <end position="125"/>
    </location>
</feature>
<reference evidence="2 3" key="1">
    <citation type="journal article" date="2016" name="Genome Biol. Evol.">
        <title>Divergent and convergent evolution of fungal pathogenicity.</title>
        <authorList>
            <person name="Shang Y."/>
            <person name="Xiao G."/>
            <person name="Zheng P."/>
            <person name="Cen K."/>
            <person name="Zhan S."/>
            <person name="Wang C."/>
        </authorList>
    </citation>
    <scope>NUCLEOTIDE SEQUENCE [LARGE SCALE GENOMIC DNA]</scope>
    <source>
        <strain evidence="2 3">ARSEF 2679</strain>
    </source>
</reference>
<accession>A0A168EA89</accession>
<comment type="caution">
    <text evidence="2">The sequence shown here is derived from an EMBL/GenBank/DDBJ whole genome shotgun (WGS) entry which is preliminary data.</text>
</comment>
<sequence>MSFAFRSASRALLPRAFSTTAAYQKTATETVKDGIRTVDKAVSGKIVDGIDAAGKQEKFPKEETLQLIKNKTESAGQKVKQASESAMGDKSAAGKAEELKGQAKGAAEEAKGKAKGAAEDIKKNL</sequence>
<evidence type="ECO:0008006" key="4">
    <source>
        <dbReference type="Google" id="ProtNLM"/>
    </source>
</evidence>
<feature type="compositionally biased region" description="Polar residues" evidence="1">
    <location>
        <begin position="71"/>
        <end position="84"/>
    </location>
</feature>
<name>A0A168EA89_CORFA</name>
<dbReference type="GeneID" id="30016761"/>
<protein>
    <recommendedName>
        <fullName evidence="4">LEA domain protein</fullName>
    </recommendedName>
</protein>
<dbReference type="EMBL" id="AZHB01000001">
    <property type="protein sequence ID" value="OAA73568.1"/>
    <property type="molecule type" value="Genomic_DNA"/>
</dbReference>
<evidence type="ECO:0000313" key="3">
    <source>
        <dbReference type="Proteomes" id="UP000076744"/>
    </source>
</evidence>
<dbReference type="AlphaFoldDB" id="A0A168EA89"/>
<evidence type="ECO:0000256" key="1">
    <source>
        <dbReference type="SAM" id="MobiDB-lite"/>
    </source>
</evidence>
<feature type="compositionally biased region" description="Basic and acidic residues" evidence="1">
    <location>
        <begin position="95"/>
        <end position="125"/>
    </location>
</feature>
<evidence type="ECO:0000313" key="2">
    <source>
        <dbReference type="EMBL" id="OAA73568.1"/>
    </source>
</evidence>
<keyword evidence="3" id="KW-1185">Reference proteome</keyword>
<gene>
    <name evidence="2" type="ORF">ISF_00469</name>
</gene>
<dbReference type="Proteomes" id="UP000076744">
    <property type="component" value="Unassembled WGS sequence"/>
</dbReference>
<organism evidence="2 3">
    <name type="scientific">Cordyceps fumosorosea (strain ARSEF 2679)</name>
    <name type="common">Isaria fumosorosea</name>
    <dbReference type="NCBI Taxonomy" id="1081104"/>
    <lineage>
        <taxon>Eukaryota</taxon>
        <taxon>Fungi</taxon>
        <taxon>Dikarya</taxon>
        <taxon>Ascomycota</taxon>
        <taxon>Pezizomycotina</taxon>
        <taxon>Sordariomycetes</taxon>
        <taxon>Hypocreomycetidae</taxon>
        <taxon>Hypocreales</taxon>
        <taxon>Cordycipitaceae</taxon>
        <taxon>Cordyceps</taxon>
    </lineage>
</organism>
<proteinExistence type="predicted"/>